<evidence type="ECO:0000256" key="1">
    <source>
        <dbReference type="ARBA" id="ARBA00022729"/>
    </source>
</evidence>
<dbReference type="Gene3D" id="3.20.20.370">
    <property type="entry name" value="Glycoside hydrolase/deacetylase"/>
    <property type="match status" value="1"/>
</dbReference>
<name>A0ABW8Q3G1_9NEIS</name>
<evidence type="ECO:0000256" key="2">
    <source>
        <dbReference type="SAM" id="SignalP"/>
    </source>
</evidence>
<dbReference type="EMBL" id="JBJGEB010000003">
    <property type="protein sequence ID" value="MFK7641635.1"/>
    <property type="molecule type" value="Genomic_DNA"/>
</dbReference>
<evidence type="ECO:0000313" key="5">
    <source>
        <dbReference type="Proteomes" id="UP001621964"/>
    </source>
</evidence>
<dbReference type="Pfam" id="PF14883">
    <property type="entry name" value="GHL13"/>
    <property type="match status" value="2"/>
</dbReference>
<dbReference type="InterPro" id="IPR002509">
    <property type="entry name" value="NODB_dom"/>
</dbReference>
<accession>A0ABW8Q3G1</accession>
<comment type="caution">
    <text evidence="4">The sequence shown here is derived from an EMBL/GenBank/DDBJ whole genome shotgun (WGS) entry which is preliminary data.</text>
</comment>
<sequence>MKKHLLLALLCVFGLQTAQAADPGHYGIICYHDIIDTSKPEDAGAVRRQYFPQTLTADRLIAHFNWLRDNGYTPVSWQQIKDARAGKAKLPDKPVLLTFDDGYLSFYTTAYPILKAFNYPAVYALITSWLEIPAGGRIQYDDTTSLPRSAFVTWEQVREMQASGLIEIASHTHDLHHGIKGNPGGSQFAAVFPGHYQNGRYETSEEYRKRIYNDLKTSRDTITRRTGIKPEVLVWPYGQFTLTSVDIARDVGFQSDLTLSDETLNPIGKQSVGRMLADQESSLERLQSYLSGKRFQLPHQRAVYVKLDELYHPDPVQQDQNYNKLIQRMFQLGANAVYLQAVTDENKDGTADAAYFPNRHLPLKADLFSQVAWQIRTRSNAEVRAWMPMLAFDLGSGYEYLTDSRTGKPTARAVKRLSPFNAKNRKAINEIYEDLSFNSRFNGLAFGDDGFITEYEAPDHGSDTQKTDALIGFSKALTESVLKYSFNGRDNMTTVRGILPEAVMPSEKPTPLAQNLAKFAQAYNQASVTAPAASEQQFSSLLQNLKTTGIPAQKLIVNLQARQPDGSVLLDSDTLAARIMQARKDRFTGIAYSTDGFTGNQPDLKTVKPVFAIR</sequence>
<protein>
    <submittedName>
        <fullName evidence="4">Poly-beta-1,6-N-acetyl-D-glucosamine N-deacetylase PgaB</fullName>
    </submittedName>
</protein>
<feature type="signal peptide" evidence="2">
    <location>
        <begin position="1"/>
        <end position="20"/>
    </location>
</feature>
<feature type="chain" id="PRO_5046795586" evidence="2">
    <location>
        <begin position="21"/>
        <end position="614"/>
    </location>
</feature>
<keyword evidence="1 2" id="KW-0732">Signal</keyword>
<dbReference type="InterPro" id="IPR023854">
    <property type="entry name" value="PGA_deacetylase_PgaB"/>
</dbReference>
<evidence type="ECO:0000313" key="4">
    <source>
        <dbReference type="EMBL" id="MFK7641635.1"/>
    </source>
</evidence>
<reference evidence="4 5" key="1">
    <citation type="submission" date="2024-11" db="EMBL/GenBank/DDBJ databases">
        <authorList>
            <person name="Mikucki A.G."/>
            <person name="Kahler C.M."/>
        </authorList>
    </citation>
    <scope>NUCLEOTIDE SEQUENCE [LARGE SCALE GENOMIC DNA]</scope>
    <source>
        <strain evidence="4 5">EXNM717</strain>
    </source>
</reference>
<dbReference type="PANTHER" id="PTHR34216">
    <property type="match status" value="1"/>
</dbReference>
<dbReference type="RefSeq" id="WP_405385596.1">
    <property type="nucleotide sequence ID" value="NZ_JBJGEB010000003.1"/>
</dbReference>
<feature type="domain" description="NodB homology" evidence="3">
    <location>
        <begin position="93"/>
        <end position="333"/>
    </location>
</feature>
<dbReference type="InterPro" id="IPR051398">
    <property type="entry name" value="Polysacch_Deacetylase"/>
</dbReference>
<dbReference type="Proteomes" id="UP001621964">
    <property type="component" value="Unassembled WGS sequence"/>
</dbReference>
<keyword evidence="5" id="KW-1185">Reference proteome</keyword>
<dbReference type="SUPFAM" id="SSF88713">
    <property type="entry name" value="Glycoside hydrolase/deacetylase"/>
    <property type="match status" value="1"/>
</dbReference>
<proteinExistence type="predicted"/>
<dbReference type="Gene3D" id="3.20.20.80">
    <property type="entry name" value="Glycosidases"/>
    <property type="match status" value="1"/>
</dbReference>
<dbReference type="NCBIfam" id="TIGR03938">
    <property type="entry name" value="deacetyl_PgaB"/>
    <property type="match status" value="1"/>
</dbReference>
<dbReference type="Pfam" id="PF01522">
    <property type="entry name" value="Polysacc_deac_1"/>
    <property type="match status" value="1"/>
</dbReference>
<evidence type="ECO:0000259" key="3">
    <source>
        <dbReference type="PROSITE" id="PS51677"/>
    </source>
</evidence>
<dbReference type="PANTHER" id="PTHR34216:SF7">
    <property type="entry name" value="POLY-BETA-1,6-N-ACETYL-D-GLUCOSAMINE N-DEACETYLASE"/>
    <property type="match status" value="1"/>
</dbReference>
<dbReference type="InterPro" id="IPR032772">
    <property type="entry name" value="PGA_deacetylase_PgaB_C"/>
</dbReference>
<gene>
    <name evidence="4" type="primary">pgaB</name>
    <name evidence="4" type="ORF">ACI43T_03870</name>
</gene>
<dbReference type="InterPro" id="IPR011330">
    <property type="entry name" value="Glyco_hydro/deAcase_b/a-brl"/>
</dbReference>
<organism evidence="4 5">
    <name type="scientific">Neisseria oralis</name>
    <dbReference type="NCBI Taxonomy" id="1107316"/>
    <lineage>
        <taxon>Bacteria</taxon>
        <taxon>Pseudomonadati</taxon>
        <taxon>Pseudomonadota</taxon>
        <taxon>Betaproteobacteria</taxon>
        <taxon>Neisseriales</taxon>
        <taxon>Neisseriaceae</taxon>
        <taxon>Neisseria</taxon>
    </lineage>
</organism>
<dbReference type="PROSITE" id="PS51677">
    <property type="entry name" value="NODB"/>
    <property type="match status" value="1"/>
</dbReference>